<gene>
    <name evidence="1" type="ORF">RCO7_15053</name>
</gene>
<dbReference type="AlphaFoldDB" id="A0A1E1LHY8"/>
<accession>A0A1E1LHY8</accession>
<protein>
    <submittedName>
        <fullName evidence="1">Uncharacterized protein</fullName>
    </submittedName>
</protein>
<dbReference type="EMBL" id="FJUW01000053">
    <property type="protein sequence ID" value="CZT10147.1"/>
    <property type="molecule type" value="Genomic_DNA"/>
</dbReference>
<dbReference type="Proteomes" id="UP000178129">
    <property type="component" value="Unassembled WGS sequence"/>
</dbReference>
<reference evidence="2" key="1">
    <citation type="submission" date="2016-03" db="EMBL/GenBank/DDBJ databases">
        <authorList>
            <person name="Ploux O."/>
        </authorList>
    </citation>
    <scope>NUCLEOTIDE SEQUENCE [LARGE SCALE GENOMIC DNA]</scope>
    <source>
        <strain evidence="2">UK7</strain>
    </source>
</reference>
<sequence length="76" mass="8612">MTVAEPHHKCRYKQDGTLVTLPIRSIHLNPSTQHGQSLRNSIRNHVMLHDQILYPVGLTSVVSDLRIFPDQKSDGI</sequence>
<organism evidence="1 2">
    <name type="scientific">Rhynchosporium graminicola</name>
    <dbReference type="NCBI Taxonomy" id="2792576"/>
    <lineage>
        <taxon>Eukaryota</taxon>
        <taxon>Fungi</taxon>
        <taxon>Dikarya</taxon>
        <taxon>Ascomycota</taxon>
        <taxon>Pezizomycotina</taxon>
        <taxon>Leotiomycetes</taxon>
        <taxon>Helotiales</taxon>
        <taxon>Ploettnerulaceae</taxon>
        <taxon>Rhynchosporium</taxon>
    </lineage>
</organism>
<evidence type="ECO:0000313" key="2">
    <source>
        <dbReference type="Proteomes" id="UP000178129"/>
    </source>
</evidence>
<proteinExistence type="predicted"/>
<comment type="caution">
    <text evidence="1">The sequence shown here is derived from an EMBL/GenBank/DDBJ whole genome shotgun (WGS) entry which is preliminary data.</text>
</comment>
<name>A0A1E1LHY8_9HELO</name>
<keyword evidence="2" id="KW-1185">Reference proteome</keyword>
<dbReference type="InParanoid" id="A0A1E1LHY8"/>
<evidence type="ECO:0000313" key="1">
    <source>
        <dbReference type="EMBL" id="CZT10147.1"/>
    </source>
</evidence>